<dbReference type="InterPro" id="IPR005828">
    <property type="entry name" value="MFS_sugar_transport-like"/>
</dbReference>
<gene>
    <name evidence="10" type="ORF">CEUSTIGMA_g3250.t1</name>
</gene>
<name>A0A250WY89_9CHLO</name>
<protein>
    <recommendedName>
        <fullName evidence="9">Major facilitator superfamily (MFS) profile domain-containing protein</fullName>
    </recommendedName>
</protein>
<evidence type="ECO:0000256" key="7">
    <source>
        <dbReference type="SAM" id="MobiDB-lite"/>
    </source>
</evidence>
<dbReference type="PROSITE" id="PS00216">
    <property type="entry name" value="SUGAR_TRANSPORT_1"/>
    <property type="match status" value="1"/>
</dbReference>
<proteinExistence type="inferred from homology"/>
<evidence type="ECO:0000256" key="8">
    <source>
        <dbReference type="SAM" id="Phobius"/>
    </source>
</evidence>
<dbReference type="EMBL" id="BEGY01000014">
    <property type="protein sequence ID" value="GAX75807.1"/>
    <property type="molecule type" value="Genomic_DNA"/>
</dbReference>
<feature type="transmembrane region" description="Helical" evidence="8">
    <location>
        <begin position="617"/>
        <end position="638"/>
    </location>
</feature>
<accession>A0A250WY89</accession>
<dbReference type="PRINTS" id="PR00171">
    <property type="entry name" value="SUGRTRNSPORT"/>
</dbReference>
<dbReference type="OrthoDB" id="5296287at2759"/>
<dbReference type="InterPro" id="IPR020846">
    <property type="entry name" value="MFS_dom"/>
</dbReference>
<dbReference type="Gene3D" id="1.20.1250.20">
    <property type="entry name" value="MFS general substrate transporter like domains"/>
    <property type="match status" value="2"/>
</dbReference>
<evidence type="ECO:0000256" key="2">
    <source>
        <dbReference type="ARBA" id="ARBA00010992"/>
    </source>
</evidence>
<comment type="caution">
    <text evidence="10">The sequence shown here is derived from an EMBL/GenBank/DDBJ whole genome shotgun (WGS) entry which is preliminary data.</text>
</comment>
<feature type="domain" description="Major facilitator superfamily (MFS) profile" evidence="9">
    <location>
        <begin position="8"/>
        <end position="807"/>
    </location>
</feature>
<dbReference type="GO" id="GO:0016020">
    <property type="term" value="C:membrane"/>
    <property type="evidence" value="ECO:0007669"/>
    <property type="project" value="UniProtKB-SubCell"/>
</dbReference>
<dbReference type="Pfam" id="PF00083">
    <property type="entry name" value="Sugar_tr"/>
    <property type="match status" value="2"/>
</dbReference>
<comment type="subcellular location">
    <subcellularLocation>
        <location evidence="1">Membrane</location>
        <topology evidence="1">Multi-pass membrane protein</topology>
    </subcellularLocation>
</comment>
<dbReference type="AlphaFoldDB" id="A0A250WY89"/>
<feature type="transmembrane region" description="Helical" evidence="8">
    <location>
        <begin position="76"/>
        <end position="94"/>
    </location>
</feature>
<organism evidence="10 11">
    <name type="scientific">Chlamydomonas eustigma</name>
    <dbReference type="NCBI Taxonomy" id="1157962"/>
    <lineage>
        <taxon>Eukaryota</taxon>
        <taxon>Viridiplantae</taxon>
        <taxon>Chlorophyta</taxon>
        <taxon>core chlorophytes</taxon>
        <taxon>Chlorophyceae</taxon>
        <taxon>CS clade</taxon>
        <taxon>Chlamydomonadales</taxon>
        <taxon>Chlamydomonadaceae</taxon>
        <taxon>Chlamydomonas</taxon>
    </lineage>
</organism>
<dbReference type="InterPro" id="IPR005829">
    <property type="entry name" value="Sugar_transporter_CS"/>
</dbReference>
<feature type="transmembrane region" description="Helical" evidence="8">
    <location>
        <begin position="687"/>
        <end position="708"/>
    </location>
</feature>
<reference evidence="10 11" key="1">
    <citation type="submission" date="2017-08" db="EMBL/GenBank/DDBJ databases">
        <title>Acidophilic green algal genome provides insights into adaptation to an acidic environment.</title>
        <authorList>
            <person name="Hirooka S."/>
            <person name="Hirose Y."/>
            <person name="Kanesaki Y."/>
            <person name="Higuchi S."/>
            <person name="Fujiwara T."/>
            <person name="Onuma R."/>
            <person name="Era A."/>
            <person name="Ohbayashi R."/>
            <person name="Uzuka A."/>
            <person name="Nozaki H."/>
            <person name="Yoshikawa H."/>
            <person name="Miyagishima S.Y."/>
        </authorList>
    </citation>
    <scope>NUCLEOTIDE SEQUENCE [LARGE SCALE GENOMIC DNA]</scope>
    <source>
        <strain evidence="10 11">NIES-2499</strain>
    </source>
</reference>
<evidence type="ECO:0000313" key="10">
    <source>
        <dbReference type="EMBL" id="GAX75807.1"/>
    </source>
</evidence>
<feature type="transmembrane region" description="Helical" evidence="8">
    <location>
        <begin position="100"/>
        <end position="122"/>
    </location>
</feature>
<dbReference type="InterPro" id="IPR050814">
    <property type="entry name" value="Myo-inositol_Transporter"/>
</dbReference>
<dbReference type="PROSITE" id="PS50850">
    <property type="entry name" value="MFS"/>
    <property type="match status" value="1"/>
</dbReference>
<feature type="transmembrane region" description="Helical" evidence="8">
    <location>
        <begin position="754"/>
        <end position="774"/>
    </location>
</feature>
<dbReference type="Proteomes" id="UP000232323">
    <property type="component" value="Unassembled WGS sequence"/>
</dbReference>
<keyword evidence="6 8" id="KW-0472">Membrane</keyword>
<feature type="transmembrane region" description="Helical" evidence="8">
    <location>
        <begin position="658"/>
        <end position="680"/>
    </location>
</feature>
<feature type="transmembrane region" description="Helical" evidence="8">
    <location>
        <begin position="160"/>
        <end position="181"/>
    </location>
</feature>
<evidence type="ECO:0000313" key="11">
    <source>
        <dbReference type="Proteomes" id="UP000232323"/>
    </source>
</evidence>
<evidence type="ECO:0000256" key="6">
    <source>
        <dbReference type="ARBA" id="ARBA00023136"/>
    </source>
</evidence>
<feature type="transmembrane region" description="Helical" evidence="8">
    <location>
        <begin position="780"/>
        <end position="800"/>
    </location>
</feature>
<feature type="transmembrane region" description="Helical" evidence="8">
    <location>
        <begin position="720"/>
        <end position="742"/>
    </location>
</feature>
<keyword evidence="3" id="KW-0813">Transport</keyword>
<evidence type="ECO:0000256" key="3">
    <source>
        <dbReference type="ARBA" id="ARBA00022448"/>
    </source>
</evidence>
<dbReference type="PROSITE" id="PS00217">
    <property type="entry name" value="SUGAR_TRANSPORT_2"/>
    <property type="match status" value="1"/>
</dbReference>
<feature type="region of interest" description="Disordered" evidence="7">
    <location>
        <begin position="360"/>
        <end position="390"/>
    </location>
</feature>
<dbReference type="PANTHER" id="PTHR48020">
    <property type="entry name" value="PROTON MYO-INOSITOL COTRANSPORTER"/>
    <property type="match status" value="1"/>
</dbReference>
<feature type="transmembrane region" description="Helical" evidence="8">
    <location>
        <begin position="44"/>
        <end position="69"/>
    </location>
</feature>
<dbReference type="InterPro" id="IPR003663">
    <property type="entry name" value="Sugar/inositol_transpt"/>
</dbReference>
<evidence type="ECO:0000256" key="5">
    <source>
        <dbReference type="ARBA" id="ARBA00022989"/>
    </source>
</evidence>
<feature type="compositionally biased region" description="Polar residues" evidence="7">
    <location>
        <begin position="377"/>
        <end position="390"/>
    </location>
</feature>
<keyword evidence="4 8" id="KW-0812">Transmembrane</keyword>
<keyword evidence="5 8" id="KW-1133">Transmembrane helix</keyword>
<dbReference type="PANTHER" id="PTHR48020:SF12">
    <property type="entry name" value="PROTON MYO-INOSITOL COTRANSPORTER"/>
    <property type="match status" value="1"/>
</dbReference>
<keyword evidence="11" id="KW-1185">Reference proteome</keyword>
<dbReference type="SUPFAM" id="SSF103473">
    <property type="entry name" value="MFS general substrate transporter"/>
    <property type="match status" value="2"/>
</dbReference>
<evidence type="ECO:0000256" key="1">
    <source>
        <dbReference type="ARBA" id="ARBA00004141"/>
    </source>
</evidence>
<feature type="transmembrane region" description="Helical" evidence="8">
    <location>
        <begin position="134"/>
        <end position="154"/>
    </location>
</feature>
<dbReference type="InterPro" id="IPR036259">
    <property type="entry name" value="MFS_trans_sf"/>
</dbReference>
<dbReference type="STRING" id="1157962.A0A250WY89"/>
<sequence length="836" mass="89244">MRMLLVRIASFAALGGFLFGYDLGLIGGALLEIRGDLELTSTFTVSLIVGAFKFGAFFGTFFGGATMLLYGRRHAIAINSMFSALGPLIMAISSTAGGLMVGRFVGGFGIGACALVVPAYLAEMAPAHSRGAIVQFYEMMLCVGMLASMFMDWALEDAGWRWMVAIPSIPGAAQALALLVLPESPRWLVMQGRMEEAMATLRSIIQSDEKEHRASRMKEAEDELLQLSRSTERDNIAAMERRKELRQWSWKVFRGAGGSGRSDIIRSDSHYANNVPAVGSSLFAGSRSNRGHEEMLVREAAQSGYTYPYNGCMTAANTVDDYEVEGTDEEPLLSSSRPAISQQYTGTGSMRFTSLTIGSSKGMPMLDDHPAGEPPQARSSSCSTSGARVQSSELEIMMTPQLTKLTGNRSFVQPVAETLVAGKGADMRYHALAAAEQPAVVHTSCSRSRYVSSGCQQSPSCMSQPEAEVPSVSDPNDRHLELNGRSKEDDGAKGPCGICNLQKLRQMEAADGGIRDQIALPQQDGSAISLLARGGEVMAEKCRETECLRQTMEHEGHRCVNEAWPSHVTTSPPGSPWMISSGAAIVSPGKESSLAGTLLTMLLDIFLVARGEERRSFMIAIMLAFFNQATASTAIINFAPTLLIGVGGTAGISGESAVLLSTAVSVAKTVGVLIGLVIVDRVGRRPLLIWGAVGCTVSMVLLTLAAALGETSGASPVPLLAAMCAYILSFSVTWAGLYWVVVSEIFSMAAKSPASSAATSMLFLSGALTNMVFMSLVDLAGAYAFLVFATVAAVSGWFVWKFVPETKGHTLSEIQDILAMRCTTNNVIHKRSIESL</sequence>
<comment type="similarity">
    <text evidence="2">Belongs to the major facilitator superfamily. Sugar transporter (TC 2.A.1.1) family.</text>
</comment>
<evidence type="ECO:0000256" key="4">
    <source>
        <dbReference type="ARBA" id="ARBA00022692"/>
    </source>
</evidence>
<dbReference type="GO" id="GO:0022857">
    <property type="term" value="F:transmembrane transporter activity"/>
    <property type="evidence" value="ECO:0007669"/>
    <property type="project" value="InterPro"/>
</dbReference>
<evidence type="ECO:0000259" key="9">
    <source>
        <dbReference type="PROSITE" id="PS50850"/>
    </source>
</evidence>